<dbReference type="Proteomes" id="UP000058613">
    <property type="component" value="Chromosome"/>
</dbReference>
<dbReference type="RefSeq" id="WP_082419548.1">
    <property type="nucleotide sequence ID" value="NZ_CP013011.1"/>
</dbReference>
<dbReference type="GeneID" id="26099788"/>
<proteinExistence type="predicted"/>
<evidence type="ECO:0000256" key="3">
    <source>
        <dbReference type="ARBA" id="ARBA00049357"/>
    </source>
</evidence>
<organism evidence="5 7">
    <name type="scientific">Pyrodictium delaneyi</name>
    <dbReference type="NCBI Taxonomy" id="1273541"/>
    <lineage>
        <taxon>Archaea</taxon>
        <taxon>Thermoproteota</taxon>
        <taxon>Thermoprotei</taxon>
        <taxon>Desulfurococcales</taxon>
        <taxon>Pyrodictiaceae</taxon>
        <taxon>Pyrodictium</taxon>
    </lineage>
</organism>
<dbReference type="InterPro" id="IPR051626">
    <property type="entry name" value="Oxidoreductase_gamma_subunit"/>
</dbReference>
<dbReference type="PATRIC" id="fig|1273541.4.peg.1543"/>
<evidence type="ECO:0000313" key="5">
    <source>
        <dbReference type="EMBL" id="ALL01489.1"/>
    </source>
</evidence>
<protein>
    <recommendedName>
        <fullName evidence="1">pyruvate synthase</fullName>
        <ecNumber evidence="1">1.2.7.1</ecNumber>
    </recommendedName>
</protein>
<dbReference type="Pfam" id="PF01558">
    <property type="entry name" value="POR"/>
    <property type="match status" value="1"/>
</dbReference>
<evidence type="ECO:0000313" key="6">
    <source>
        <dbReference type="EMBL" id="OWJ54600.1"/>
    </source>
</evidence>
<keyword evidence="5" id="KW-0670">Pyruvate</keyword>
<dbReference type="NCBIfam" id="TIGR02175">
    <property type="entry name" value="PorC_KorC"/>
    <property type="match status" value="1"/>
</dbReference>
<comment type="catalytic activity">
    <reaction evidence="3">
        <text>2 oxidized [2Fe-2S]-[ferredoxin] + pyruvate + CoA = 2 reduced [2Fe-2S]-[ferredoxin] + acetyl-CoA + CO2 + H(+)</text>
        <dbReference type="Rhea" id="RHEA:12765"/>
        <dbReference type="Rhea" id="RHEA-COMP:10000"/>
        <dbReference type="Rhea" id="RHEA-COMP:10001"/>
        <dbReference type="ChEBI" id="CHEBI:15361"/>
        <dbReference type="ChEBI" id="CHEBI:15378"/>
        <dbReference type="ChEBI" id="CHEBI:16526"/>
        <dbReference type="ChEBI" id="CHEBI:33737"/>
        <dbReference type="ChEBI" id="CHEBI:33738"/>
        <dbReference type="ChEBI" id="CHEBI:57287"/>
        <dbReference type="ChEBI" id="CHEBI:57288"/>
        <dbReference type="EC" id="1.2.7.1"/>
    </reaction>
</comment>
<evidence type="ECO:0000256" key="2">
    <source>
        <dbReference type="ARBA" id="ARBA00023002"/>
    </source>
</evidence>
<reference evidence="5 7" key="1">
    <citation type="submission" date="2015-10" db="EMBL/GenBank/DDBJ databases">
        <title>Complete genome sequence of hyperthermophilic archaeon Pyrodictium delaneyi Su06.</title>
        <authorList>
            <person name="Jung J.-H."/>
            <person name="Lin J."/>
            <person name="Holden J.F."/>
            <person name="Park C.-S."/>
        </authorList>
    </citation>
    <scope>NUCLEOTIDE SEQUENCE [LARGE SCALE GENOMIC DNA]</scope>
    <source>
        <strain evidence="5 7">Su06</strain>
    </source>
</reference>
<evidence type="ECO:0000313" key="7">
    <source>
        <dbReference type="Proteomes" id="UP000058613"/>
    </source>
</evidence>
<evidence type="ECO:0000256" key="1">
    <source>
        <dbReference type="ARBA" id="ARBA00012822"/>
    </source>
</evidence>
<dbReference type="PANTHER" id="PTHR43366:SF1">
    <property type="entry name" value="PYRUVATE SYNTHASE SUBUNIT PORC"/>
    <property type="match status" value="1"/>
</dbReference>
<feature type="domain" description="Pyruvate/ketoisovalerate oxidoreductase catalytic" evidence="4">
    <location>
        <begin position="27"/>
        <end position="198"/>
    </location>
</feature>
<dbReference type="AlphaFoldDB" id="A0A0N7JD85"/>
<keyword evidence="2" id="KW-0560">Oxidoreductase</keyword>
<evidence type="ECO:0000313" key="8">
    <source>
        <dbReference type="Proteomes" id="UP000196694"/>
    </source>
</evidence>
<evidence type="ECO:0000259" key="4">
    <source>
        <dbReference type="Pfam" id="PF01558"/>
    </source>
</evidence>
<dbReference type="GO" id="GO:0019164">
    <property type="term" value="F:pyruvate synthase activity"/>
    <property type="evidence" value="ECO:0007669"/>
    <property type="project" value="UniProtKB-EC"/>
</dbReference>
<accession>A0A0N7JD85</accession>
<dbReference type="EMBL" id="NCQP01000003">
    <property type="protein sequence ID" value="OWJ54600.1"/>
    <property type="molecule type" value="Genomic_DNA"/>
</dbReference>
<dbReference type="Gene3D" id="3.40.920.10">
    <property type="entry name" value="Pyruvate-ferredoxin oxidoreductase, PFOR, domain III"/>
    <property type="match status" value="1"/>
</dbReference>
<dbReference type="OrthoDB" id="372091at2157"/>
<dbReference type="EC" id="1.2.7.1" evidence="1"/>
<keyword evidence="8" id="KW-1185">Reference proteome</keyword>
<dbReference type="InterPro" id="IPR011894">
    <property type="entry name" value="PorC_KorC"/>
</dbReference>
<reference evidence="6 8" key="2">
    <citation type="submission" date="2017-05" db="EMBL/GenBank/DDBJ databases">
        <title>The draft genome of the hyperthermophilic archaeon 'Pyrodictium delaneyi strain Hulk', an iron and nitrate reducer, reveals the capacity for sulfate reduction.</title>
        <authorList>
            <person name="Demey L.M."/>
            <person name="Miller C."/>
            <person name="Manzella M."/>
            <person name="Reguera G."/>
            <person name="Kashefi K."/>
        </authorList>
    </citation>
    <scope>NUCLEOTIDE SEQUENCE [LARGE SCALE GENOMIC DNA]</scope>
    <source>
        <strain evidence="6 8">Hulk</strain>
    </source>
</reference>
<dbReference type="InterPro" id="IPR019752">
    <property type="entry name" value="Pyrv/ketoisovalerate_OxRed_cat"/>
</dbReference>
<dbReference type="STRING" id="1273541.Pyrde_1446"/>
<dbReference type="InterPro" id="IPR002869">
    <property type="entry name" value="Pyrv_flavodox_OxRed_cen"/>
</dbReference>
<name>A0A0N7JD85_9CREN</name>
<dbReference type="SUPFAM" id="SSF53323">
    <property type="entry name" value="Pyruvate-ferredoxin oxidoreductase, PFOR, domain III"/>
    <property type="match status" value="1"/>
</dbReference>
<dbReference type="Proteomes" id="UP000196694">
    <property type="component" value="Unassembled WGS sequence"/>
</dbReference>
<dbReference type="PANTHER" id="PTHR43366">
    <property type="entry name" value="PYRUVATE SYNTHASE SUBUNIT PORC"/>
    <property type="match status" value="1"/>
</dbReference>
<dbReference type="EMBL" id="CP013011">
    <property type="protein sequence ID" value="ALL01489.1"/>
    <property type="molecule type" value="Genomic_DNA"/>
</dbReference>
<gene>
    <name evidence="6" type="ORF">Pdsh_06130</name>
    <name evidence="5" type="ORF">Pyrde_1446</name>
</gene>
<sequence>MVPHATTGGGLLEALRSTVELRFHGRGGQGAVTAATLLVRAALLEGKWGQAIPSFGAERRGAHVLAFARVAEKPVPIHSMVRRPDVVVVLDPSLILVEKKKVLHGVKPGAKIVANLPEPVDLGDSSARLYWVNATRIAQELGLIVAGWPVVNTAMLGALAKATGLVSIDSVVEAIKEHWSGRPRVAELNAEAARRAYAETREAVAKPAEVAQP</sequence>
<dbReference type="KEGG" id="pdl:Pyrde_1446"/>